<dbReference type="EMBL" id="CP098736">
    <property type="protein sequence ID" value="USE78865.1"/>
    <property type="molecule type" value="Genomic_DNA"/>
</dbReference>
<dbReference type="SMART" id="SM00530">
    <property type="entry name" value="HTH_XRE"/>
    <property type="match status" value="1"/>
</dbReference>
<evidence type="ECO:0000313" key="4">
    <source>
        <dbReference type="Proteomes" id="UP001056648"/>
    </source>
</evidence>
<evidence type="ECO:0000259" key="2">
    <source>
        <dbReference type="PROSITE" id="PS50943"/>
    </source>
</evidence>
<feature type="compositionally biased region" description="Low complexity" evidence="1">
    <location>
        <begin position="145"/>
        <end position="157"/>
    </location>
</feature>
<dbReference type="Proteomes" id="UP001056648">
    <property type="component" value="Chromosome 2"/>
</dbReference>
<reference evidence="3" key="1">
    <citation type="submission" date="2022-06" db="EMBL/GenBank/DDBJ databases">
        <title>Complete genome sequence and characterization of Cupriavidus gilardii QJ1 isolated from contaminating cells.</title>
        <authorList>
            <person name="Qi J."/>
        </authorList>
    </citation>
    <scope>NUCLEOTIDE SEQUENCE</scope>
    <source>
        <strain evidence="3">QJ1</strain>
    </source>
</reference>
<dbReference type="InterPro" id="IPR010982">
    <property type="entry name" value="Lambda_DNA-bd_dom_sf"/>
</dbReference>
<dbReference type="InterPro" id="IPR001387">
    <property type="entry name" value="Cro/C1-type_HTH"/>
</dbReference>
<evidence type="ECO:0000256" key="1">
    <source>
        <dbReference type="SAM" id="MobiDB-lite"/>
    </source>
</evidence>
<dbReference type="RefSeq" id="WP_252252607.1">
    <property type="nucleotide sequence ID" value="NZ_CP098736.1"/>
</dbReference>
<feature type="domain" description="HTH cro/C1-type" evidence="2">
    <location>
        <begin position="42"/>
        <end position="98"/>
    </location>
</feature>
<feature type="compositionally biased region" description="Basic and acidic residues" evidence="1">
    <location>
        <begin position="172"/>
        <end position="181"/>
    </location>
</feature>
<gene>
    <name evidence="3" type="ORF">NDR89_19710</name>
</gene>
<dbReference type="Pfam" id="PF01381">
    <property type="entry name" value="HTH_3"/>
    <property type="match status" value="1"/>
</dbReference>
<keyword evidence="4" id="KW-1185">Reference proteome</keyword>
<organism evidence="3 4">
    <name type="scientific">Cupriavidus gilardii</name>
    <dbReference type="NCBI Taxonomy" id="82541"/>
    <lineage>
        <taxon>Bacteria</taxon>
        <taxon>Pseudomonadati</taxon>
        <taxon>Pseudomonadota</taxon>
        <taxon>Betaproteobacteria</taxon>
        <taxon>Burkholderiales</taxon>
        <taxon>Burkholderiaceae</taxon>
        <taxon>Cupriavidus</taxon>
    </lineage>
</organism>
<dbReference type="Gene3D" id="1.10.260.40">
    <property type="entry name" value="lambda repressor-like DNA-binding domains"/>
    <property type="match status" value="1"/>
</dbReference>
<dbReference type="CDD" id="cd00093">
    <property type="entry name" value="HTH_XRE"/>
    <property type="match status" value="1"/>
</dbReference>
<feature type="region of interest" description="Disordered" evidence="1">
    <location>
        <begin position="142"/>
        <end position="181"/>
    </location>
</feature>
<protein>
    <submittedName>
        <fullName evidence="3">Helix-turn-helix domain-containing protein</fullName>
    </submittedName>
</protein>
<accession>A0ABY4VNP6</accession>
<proteinExistence type="predicted"/>
<dbReference type="SUPFAM" id="SSF47413">
    <property type="entry name" value="lambda repressor-like DNA-binding domains"/>
    <property type="match status" value="1"/>
</dbReference>
<dbReference type="PROSITE" id="PS50943">
    <property type="entry name" value="HTH_CROC1"/>
    <property type="match status" value="1"/>
</dbReference>
<evidence type="ECO:0000313" key="3">
    <source>
        <dbReference type="EMBL" id="USE78865.1"/>
    </source>
</evidence>
<sequence length="181" mass="19765">MDSTQSLRKAKYRNPVPASQDNIDLFGTEFLYHSPMELNRWIIEARGRAHMTQQQLADALGVTKSNVSAWENSRHEPGWSQMLKIREVTGAPLPVDDAGATQVGASWPFAFPRSRLDQLSEKQLAELERIVVSALELASTGSRQTGGTFATSGSTAADQADIKHSTGGRRTGAHERTGTTE</sequence>
<name>A0ABY4VNP6_9BURK</name>